<dbReference type="GO" id="GO:0051087">
    <property type="term" value="F:protein-folding chaperone binding"/>
    <property type="evidence" value="ECO:0007669"/>
    <property type="project" value="InterPro"/>
</dbReference>
<dbReference type="Gene3D" id="1.20.1280.20">
    <property type="entry name" value="HscB, C-terminal domain"/>
    <property type="match status" value="1"/>
</dbReference>
<dbReference type="InterPro" id="IPR001623">
    <property type="entry name" value="DnaJ_domain"/>
</dbReference>
<dbReference type="SUPFAM" id="SSF47144">
    <property type="entry name" value="HSC20 (HSCB), C-terminal oligomerisation domain"/>
    <property type="match status" value="1"/>
</dbReference>
<dbReference type="InterPro" id="IPR036869">
    <property type="entry name" value="J_dom_sf"/>
</dbReference>
<dbReference type="PANTHER" id="PTHR14021:SF15">
    <property type="entry name" value="IRON-SULFUR CLUSTER CO-CHAPERONE PROTEIN HSCB"/>
    <property type="match status" value="1"/>
</dbReference>
<dbReference type="Pfam" id="PF07743">
    <property type="entry name" value="HSCB_C"/>
    <property type="match status" value="1"/>
</dbReference>
<dbReference type="NCBIfam" id="TIGR00714">
    <property type="entry name" value="hscB"/>
    <property type="match status" value="1"/>
</dbReference>
<dbReference type="GO" id="GO:0044571">
    <property type="term" value="P:[2Fe-2S] cluster assembly"/>
    <property type="evidence" value="ECO:0007669"/>
    <property type="project" value="InterPro"/>
</dbReference>
<dbReference type="GO" id="GO:0001671">
    <property type="term" value="F:ATPase activator activity"/>
    <property type="evidence" value="ECO:0007669"/>
    <property type="project" value="InterPro"/>
</dbReference>
<dbReference type="PANTHER" id="PTHR14021">
    <property type="entry name" value="IRON-SULFUR CLUSTER CO-CHAPERONE PROTEIN HSCB"/>
    <property type="match status" value="1"/>
</dbReference>
<name>A0A9P7Y1X8_9FUNG</name>
<dbReference type="InterPro" id="IPR004640">
    <property type="entry name" value="HscB"/>
</dbReference>
<proteinExistence type="inferred from homology"/>
<comment type="similarity">
    <text evidence="1">Belongs to the HscB family.</text>
</comment>
<comment type="caution">
    <text evidence="4">The sequence shown here is derived from an EMBL/GenBank/DDBJ whole genome shotgun (WGS) entry which is preliminary data.</text>
</comment>
<dbReference type="InterPro" id="IPR009073">
    <property type="entry name" value="HscB_oligo_C"/>
</dbReference>
<evidence type="ECO:0000259" key="3">
    <source>
        <dbReference type="PROSITE" id="PS50076"/>
    </source>
</evidence>
<reference evidence="4" key="1">
    <citation type="submission" date="2021-06" db="EMBL/GenBank/DDBJ databases">
        <title>Genome Sequence of Mortierella hyaline Strain SCG-10, a Cold-Adapted, Nitrate-Reducing Fungus Isolated from Soil in Minnesota, USA.</title>
        <authorList>
            <person name="Aldossari N."/>
        </authorList>
    </citation>
    <scope>NUCLEOTIDE SEQUENCE</scope>
    <source>
        <strain evidence="4">SCG-10</strain>
    </source>
</reference>
<dbReference type="SMART" id="SM00271">
    <property type="entry name" value="DnaJ"/>
    <property type="match status" value="1"/>
</dbReference>
<sequence length="269" mass="30276">MASLITTTRAKAAQIPFSTAMTSTVSRSSRVILSTAANNTSTRNLSNLTPPRRLNTIMNTKRPETRPCWKCSTPVPYLALQCTNPECKVVQTLAPGVNYFETLGLSPEPSYDVDLKDLRLRFFKIQQLIHPDSYSQNTNGDQVYAQQQSSLANKAYSTLKEPLSRANYILELLGAPIHETESLNEPELLMEVMEARELLEEAQTEDEVQELKNVNDTRIKDTVEGLSKAFKGQDLEQAKTLAIELQYWIRIQNVIRDWVAGHPIVADHV</sequence>
<evidence type="ECO:0000256" key="2">
    <source>
        <dbReference type="ARBA" id="ARBA00023186"/>
    </source>
</evidence>
<dbReference type="InterPro" id="IPR036386">
    <property type="entry name" value="HscB_C_sf"/>
</dbReference>
<evidence type="ECO:0000256" key="1">
    <source>
        <dbReference type="ARBA" id="ARBA00010476"/>
    </source>
</evidence>
<dbReference type="OrthoDB" id="448954at2759"/>
<gene>
    <name evidence="4" type="ORF">KI688_005632</name>
</gene>
<dbReference type="PROSITE" id="PS50076">
    <property type="entry name" value="DNAJ_2"/>
    <property type="match status" value="1"/>
</dbReference>
<dbReference type="EMBL" id="JAHRHY010000002">
    <property type="protein sequence ID" value="KAG9071420.1"/>
    <property type="molecule type" value="Genomic_DNA"/>
</dbReference>
<dbReference type="Gene3D" id="1.10.287.110">
    <property type="entry name" value="DnaJ domain"/>
    <property type="match status" value="1"/>
</dbReference>
<dbReference type="Proteomes" id="UP000707451">
    <property type="component" value="Unassembled WGS sequence"/>
</dbReference>
<dbReference type="SUPFAM" id="SSF46565">
    <property type="entry name" value="Chaperone J-domain"/>
    <property type="match status" value="1"/>
</dbReference>
<feature type="domain" description="J" evidence="3">
    <location>
        <begin position="98"/>
        <end position="172"/>
    </location>
</feature>
<evidence type="ECO:0000313" key="4">
    <source>
        <dbReference type="EMBL" id="KAG9071420.1"/>
    </source>
</evidence>
<accession>A0A9P7Y1X8</accession>
<keyword evidence="2" id="KW-0143">Chaperone</keyword>
<evidence type="ECO:0000313" key="5">
    <source>
        <dbReference type="Proteomes" id="UP000707451"/>
    </source>
</evidence>
<organism evidence="4 5">
    <name type="scientific">Linnemannia hyalina</name>
    <dbReference type="NCBI Taxonomy" id="64524"/>
    <lineage>
        <taxon>Eukaryota</taxon>
        <taxon>Fungi</taxon>
        <taxon>Fungi incertae sedis</taxon>
        <taxon>Mucoromycota</taxon>
        <taxon>Mortierellomycotina</taxon>
        <taxon>Mortierellomycetes</taxon>
        <taxon>Mortierellales</taxon>
        <taxon>Mortierellaceae</taxon>
        <taxon>Linnemannia</taxon>
    </lineage>
</organism>
<keyword evidence="5" id="KW-1185">Reference proteome</keyword>
<protein>
    <recommendedName>
        <fullName evidence="3">J domain-containing protein</fullName>
    </recommendedName>
</protein>
<dbReference type="GO" id="GO:0051259">
    <property type="term" value="P:protein complex oligomerization"/>
    <property type="evidence" value="ECO:0007669"/>
    <property type="project" value="InterPro"/>
</dbReference>
<dbReference type="AlphaFoldDB" id="A0A9P7Y1X8"/>
<dbReference type="GO" id="GO:0005739">
    <property type="term" value="C:mitochondrion"/>
    <property type="evidence" value="ECO:0007669"/>
    <property type="project" value="TreeGrafter"/>
</dbReference>